<proteinExistence type="predicted"/>
<dbReference type="EMBL" id="QGKW02002228">
    <property type="protein sequence ID" value="KAF2536556.1"/>
    <property type="molecule type" value="Genomic_DNA"/>
</dbReference>
<evidence type="ECO:0000256" key="1">
    <source>
        <dbReference type="SAM" id="MobiDB-lite"/>
    </source>
</evidence>
<name>A0A8S9FVZ0_BRACR</name>
<dbReference type="AlphaFoldDB" id="A0A8S9FVZ0"/>
<gene>
    <name evidence="2" type="ORF">F2Q68_00021117</name>
</gene>
<evidence type="ECO:0000313" key="2">
    <source>
        <dbReference type="EMBL" id="KAF2536556.1"/>
    </source>
</evidence>
<feature type="region of interest" description="Disordered" evidence="1">
    <location>
        <begin position="99"/>
        <end position="124"/>
    </location>
</feature>
<organism evidence="2 3">
    <name type="scientific">Brassica cretica</name>
    <name type="common">Mustard</name>
    <dbReference type="NCBI Taxonomy" id="69181"/>
    <lineage>
        <taxon>Eukaryota</taxon>
        <taxon>Viridiplantae</taxon>
        <taxon>Streptophyta</taxon>
        <taxon>Embryophyta</taxon>
        <taxon>Tracheophyta</taxon>
        <taxon>Spermatophyta</taxon>
        <taxon>Magnoliopsida</taxon>
        <taxon>eudicotyledons</taxon>
        <taxon>Gunneridae</taxon>
        <taxon>Pentapetalae</taxon>
        <taxon>rosids</taxon>
        <taxon>malvids</taxon>
        <taxon>Brassicales</taxon>
        <taxon>Brassicaceae</taxon>
        <taxon>Brassiceae</taxon>
        <taxon>Brassica</taxon>
    </lineage>
</organism>
<dbReference type="Proteomes" id="UP000712281">
    <property type="component" value="Unassembled WGS sequence"/>
</dbReference>
<comment type="caution">
    <text evidence="2">The sequence shown here is derived from an EMBL/GenBank/DDBJ whole genome shotgun (WGS) entry which is preliminary data.</text>
</comment>
<accession>A0A8S9FVZ0</accession>
<reference evidence="2" key="1">
    <citation type="submission" date="2019-12" db="EMBL/GenBank/DDBJ databases">
        <title>Genome sequencing and annotation of Brassica cretica.</title>
        <authorList>
            <person name="Studholme D.J."/>
            <person name="Sarris P.F."/>
        </authorList>
    </citation>
    <scope>NUCLEOTIDE SEQUENCE</scope>
    <source>
        <strain evidence="2">PFS-001/15</strain>
        <tissue evidence="2">Leaf</tissue>
    </source>
</reference>
<evidence type="ECO:0000313" key="3">
    <source>
        <dbReference type="Proteomes" id="UP000712281"/>
    </source>
</evidence>
<protein>
    <submittedName>
        <fullName evidence="2">Uncharacterized protein</fullName>
    </submittedName>
</protein>
<sequence>MSFSLGDQKRCDPGMGDTLHLSSLGSPIPDAVPGHLDEFLFFQDEGAAVTLVCVYEAEAQPSVSFMTLIPVEETKQAPESMSPPPAKREIVLGQRAPSATPIVTPKGHKRPCANPDAAKKRRCTKDVEIGPSSLGASDSGLMPQHRAKFVSLGSFEVQNYTDVSDLKLTKLELGFQEKEESSRALSRSFTWS</sequence>